<organism evidence="2 3">
    <name type="scientific">Popillia japonica</name>
    <name type="common">Japanese beetle</name>
    <dbReference type="NCBI Taxonomy" id="7064"/>
    <lineage>
        <taxon>Eukaryota</taxon>
        <taxon>Metazoa</taxon>
        <taxon>Ecdysozoa</taxon>
        <taxon>Arthropoda</taxon>
        <taxon>Hexapoda</taxon>
        <taxon>Insecta</taxon>
        <taxon>Pterygota</taxon>
        <taxon>Neoptera</taxon>
        <taxon>Endopterygota</taxon>
        <taxon>Coleoptera</taxon>
        <taxon>Polyphaga</taxon>
        <taxon>Scarabaeiformia</taxon>
        <taxon>Scarabaeidae</taxon>
        <taxon>Rutelinae</taxon>
        <taxon>Popillia</taxon>
    </lineage>
</organism>
<dbReference type="AlphaFoldDB" id="A0AAW1I7X5"/>
<accession>A0AAW1I7X5</accession>
<keyword evidence="3" id="KW-1185">Reference proteome</keyword>
<protein>
    <submittedName>
        <fullName evidence="2">Uncharacterized protein</fullName>
    </submittedName>
</protein>
<feature type="region of interest" description="Disordered" evidence="1">
    <location>
        <begin position="1"/>
        <end position="35"/>
    </location>
</feature>
<evidence type="ECO:0000313" key="2">
    <source>
        <dbReference type="EMBL" id="KAK9685144.1"/>
    </source>
</evidence>
<comment type="caution">
    <text evidence="2">The sequence shown here is derived from an EMBL/GenBank/DDBJ whole genome shotgun (WGS) entry which is preliminary data.</text>
</comment>
<name>A0AAW1I7X5_POPJA</name>
<evidence type="ECO:0000256" key="1">
    <source>
        <dbReference type="SAM" id="MobiDB-lite"/>
    </source>
</evidence>
<reference evidence="2 3" key="1">
    <citation type="journal article" date="2024" name="BMC Genomics">
        <title>De novo assembly and annotation of Popillia japonica's genome with initial clues to its potential as an invasive pest.</title>
        <authorList>
            <person name="Cucini C."/>
            <person name="Boschi S."/>
            <person name="Funari R."/>
            <person name="Cardaioli E."/>
            <person name="Iannotti N."/>
            <person name="Marturano G."/>
            <person name="Paoli F."/>
            <person name="Bruttini M."/>
            <person name="Carapelli A."/>
            <person name="Frati F."/>
            <person name="Nardi F."/>
        </authorList>
    </citation>
    <scope>NUCLEOTIDE SEQUENCE [LARGE SCALE GENOMIC DNA]</scope>
    <source>
        <strain evidence="2">DMR45628</strain>
    </source>
</reference>
<sequence>MGQHAPNLPFNNRPLVTLRSDKGEEQHAPNLPFNNRPLVTLRSDKGEELLIRESTNEFLRWPAAFIASAMSWERTDPVLELTYHCAEGVNCFRDTAIIALPFREETCLFH</sequence>
<evidence type="ECO:0000313" key="3">
    <source>
        <dbReference type="Proteomes" id="UP001458880"/>
    </source>
</evidence>
<dbReference type="EMBL" id="JASPKY010000802">
    <property type="protein sequence ID" value="KAK9685144.1"/>
    <property type="molecule type" value="Genomic_DNA"/>
</dbReference>
<proteinExistence type="predicted"/>
<gene>
    <name evidence="2" type="ORF">QE152_g38268</name>
</gene>
<dbReference type="Proteomes" id="UP001458880">
    <property type="component" value="Unassembled WGS sequence"/>
</dbReference>